<keyword evidence="3" id="KW-1185">Reference proteome</keyword>
<feature type="domain" description="FAD-binding FR-type" evidence="1">
    <location>
        <begin position="20"/>
        <end position="154"/>
    </location>
</feature>
<dbReference type="RefSeq" id="WP_114118707.1">
    <property type="nucleotide sequence ID" value="NZ_BMHU01000007.1"/>
</dbReference>
<dbReference type="EMBL" id="QORO01000006">
    <property type="protein sequence ID" value="RCK56831.1"/>
    <property type="molecule type" value="Genomic_DNA"/>
</dbReference>
<gene>
    <name evidence="2" type="ORF">DTO57_13165</name>
</gene>
<organism evidence="2 3">
    <name type="scientific">Microbacterium sorbitolivorans</name>
    <dbReference type="NCBI Taxonomy" id="1867410"/>
    <lineage>
        <taxon>Bacteria</taxon>
        <taxon>Bacillati</taxon>
        <taxon>Actinomycetota</taxon>
        <taxon>Actinomycetes</taxon>
        <taxon>Micrococcales</taxon>
        <taxon>Microbacteriaceae</taxon>
        <taxon>Microbacterium</taxon>
    </lineage>
</organism>
<dbReference type="CDD" id="cd06193">
    <property type="entry name" value="siderophore_interacting"/>
    <property type="match status" value="1"/>
</dbReference>
<accession>A0A367XVL6</accession>
<dbReference type="Proteomes" id="UP000253508">
    <property type="component" value="Unassembled WGS sequence"/>
</dbReference>
<dbReference type="OrthoDB" id="9814826at2"/>
<dbReference type="AlphaFoldDB" id="A0A367XVL6"/>
<dbReference type="Pfam" id="PF04954">
    <property type="entry name" value="SIP"/>
    <property type="match status" value="1"/>
</dbReference>
<dbReference type="PANTHER" id="PTHR30157">
    <property type="entry name" value="FERRIC REDUCTASE, NADPH-DEPENDENT"/>
    <property type="match status" value="1"/>
</dbReference>
<sequence length="283" mass="30478">MTSSNPVTNSFSLEKEMVDLHFRAARLTNRYFATESYVRVRVEGDALAGFGSASGIDDHVRIFLPPYDAAESPIADLPSGEELRAYPSREFTPVEWGTTEDGVPYLDLEFALHGDLESPKAPEDDHGVASHWAVHAPIGSAIGVGGPRGTTRIVGSPNGWLLAGDETAIAQIRRYAAAIPEDVPALILIEVRNGAHQVDIETTAPVAYVHRGSDGVPGSALASALLALDEDDKPGEDPFVFIAAEQSIVKPARDLAARWNVDIERAVIKGYWKSGDTEYHAAH</sequence>
<dbReference type="Gene3D" id="2.40.30.10">
    <property type="entry name" value="Translation factors"/>
    <property type="match status" value="1"/>
</dbReference>
<dbReference type="InterPro" id="IPR039374">
    <property type="entry name" value="SIP_fam"/>
</dbReference>
<evidence type="ECO:0000313" key="3">
    <source>
        <dbReference type="Proteomes" id="UP000253508"/>
    </source>
</evidence>
<comment type="caution">
    <text evidence="2">The sequence shown here is derived from an EMBL/GenBank/DDBJ whole genome shotgun (WGS) entry which is preliminary data.</text>
</comment>
<dbReference type="Pfam" id="PF08021">
    <property type="entry name" value="FAD_binding_9"/>
    <property type="match status" value="1"/>
</dbReference>
<evidence type="ECO:0000313" key="2">
    <source>
        <dbReference type="EMBL" id="RCK56831.1"/>
    </source>
</evidence>
<dbReference type="GO" id="GO:0016491">
    <property type="term" value="F:oxidoreductase activity"/>
    <property type="evidence" value="ECO:0007669"/>
    <property type="project" value="InterPro"/>
</dbReference>
<proteinExistence type="predicted"/>
<dbReference type="InterPro" id="IPR013113">
    <property type="entry name" value="SIP_FAD-bd"/>
</dbReference>
<evidence type="ECO:0000259" key="1">
    <source>
        <dbReference type="PROSITE" id="PS51384"/>
    </source>
</evidence>
<reference evidence="2 3" key="1">
    <citation type="submission" date="2018-07" db="EMBL/GenBank/DDBJ databases">
        <title>Microbacterium endoborsara sp. nov., a novel actinobacterium isolated from Borszczowia aralocaspica.</title>
        <authorList>
            <person name="An D."/>
        </authorList>
    </citation>
    <scope>NUCLEOTIDE SEQUENCE [LARGE SCALE GENOMIC DNA]</scope>
    <source>
        <strain evidence="2 3">C1.15228</strain>
    </source>
</reference>
<protein>
    <submittedName>
        <fullName evidence="2">Siderophore-interacting protein</fullName>
    </submittedName>
</protein>
<dbReference type="InterPro" id="IPR017927">
    <property type="entry name" value="FAD-bd_FR_type"/>
</dbReference>
<dbReference type="InterPro" id="IPR017938">
    <property type="entry name" value="Riboflavin_synthase-like_b-brl"/>
</dbReference>
<dbReference type="SUPFAM" id="SSF63380">
    <property type="entry name" value="Riboflavin synthase domain-like"/>
    <property type="match status" value="1"/>
</dbReference>
<dbReference type="PROSITE" id="PS51384">
    <property type="entry name" value="FAD_FR"/>
    <property type="match status" value="1"/>
</dbReference>
<dbReference type="InterPro" id="IPR039261">
    <property type="entry name" value="FNR_nucleotide-bd"/>
</dbReference>
<dbReference type="Gene3D" id="3.40.50.80">
    <property type="entry name" value="Nucleotide-binding domain of ferredoxin-NADP reductase (FNR) module"/>
    <property type="match status" value="1"/>
</dbReference>
<dbReference type="InterPro" id="IPR007037">
    <property type="entry name" value="SIP_rossman_dom"/>
</dbReference>
<dbReference type="PANTHER" id="PTHR30157:SF0">
    <property type="entry name" value="NADPH-DEPENDENT FERRIC-CHELATE REDUCTASE"/>
    <property type="match status" value="1"/>
</dbReference>
<name>A0A367XVL6_9MICO</name>